<dbReference type="EMBL" id="FZOD01000009">
    <property type="protein sequence ID" value="SNS44810.1"/>
    <property type="molecule type" value="Genomic_DNA"/>
</dbReference>
<proteinExistence type="predicted"/>
<dbReference type="InterPro" id="IPR036188">
    <property type="entry name" value="FAD/NAD-bd_sf"/>
</dbReference>
<evidence type="ECO:0000259" key="5">
    <source>
        <dbReference type="Pfam" id="PF01266"/>
    </source>
</evidence>
<organism evidence="6 7">
    <name type="scientific">Streptosporangium subroseum</name>
    <dbReference type="NCBI Taxonomy" id="106412"/>
    <lineage>
        <taxon>Bacteria</taxon>
        <taxon>Bacillati</taxon>
        <taxon>Actinomycetota</taxon>
        <taxon>Actinomycetes</taxon>
        <taxon>Streptosporangiales</taxon>
        <taxon>Streptosporangiaceae</taxon>
        <taxon>Streptosporangium</taxon>
    </lineage>
</organism>
<dbReference type="SUPFAM" id="SSF51905">
    <property type="entry name" value="FAD/NAD(P)-binding domain"/>
    <property type="match status" value="1"/>
</dbReference>
<comment type="cofactor">
    <cofactor evidence="1">
        <name>FAD</name>
        <dbReference type="ChEBI" id="CHEBI:57692"/>
    </cofactor>
</comment>
<evidence type="ECO:0000256" key="2">
    <source>
        <dbReference type="ARBA" id="ARBA00022630"/>
    </source>
</evidence>
<sequence>MTRHEVDVVVVGGGGMGSAAAWRLAGRGADVVLLERFEAGHVRGASHGASRIFRVSYIEPVYIRLAQEAEGLWRELEAASGASLLTRTGGVDHGRTADLGLLAEAVEAEGAPGEWLAPEEAAERWPGLRYDGRVLFHPASGRLHADDALSALQAQAVRLGAVVRHETPVTSIVVRGDDAVEVVAGEDVYHAKRVVVAAGAWAEKLLGGLVRLPPLRITQEQPAHFTPLRDDVAWPSFVHHLDDESLKATGYLSGVYGLWTPGEGVKAGFHGTGPVVDPDDRDFRPEPAQLRILREYARAWLPGVDADDLTPISCTYTTTPTSDFVLDRVGPVVVAAGFSGHGFKFVPAVGRILADLALTGERPDARFALNRPPVVD</sequence>
<evidence type="ECO:0000256" key="1">
    <source>
        <dbReference type="ARBA" id="ARBA00001974"/>
    </source>
</evidence>
<dbReference type="PANTHER" id="PTHR10961">
    <property type="entry name" value="PEROXISOMAL SARCOSINE OXIDASE"/>
    <property type="match status" value="1"/>
</dbReference>
<evidence type="ECO:0000256" key="3">
    <source>
        <dbReference type="ARBA" id="ARBA00022827"/>
    </source>
</evidence>
<evidence type="ECO:0000313" key="6">
    <source>
        <dbReference type="EMBL" id="SNS44810.1"/>
    </source>
</evidence>
<keyword evidence="3" id="KW-0274">FAD</keyword>
<keyword evidence="7" id="KW-1185">Reference proteome</keyword>
<dbReference type="GO" id="GO:0008115">
    <property type="term" value="F:sarcosine oxidase activity"/>
    <property type="evidence" value="ECO:0007669"/>
    <property type="project" value="TreeGrafter"/>
</dbReference>
<reference evidence="6 7" key="1">
    <citation type="submission" date="2017-06" db="EMBL/GenBank/DDBJ databases">
        <authorList>
            <person name="Kim H.J."/>
            <person name="Triplett B.A."/>
        </authorList>
    </citation>
    <scope>NUCLEOTIDE SEQUENCE [LARGE SCALE GENOMIC DNA]</scope>
    <source>
        <strain evidence="6 7">CGMCC 4.2132</strain>
    </source>
</reference>
<name>A0A239EJ63_9ACTN</name>
<dbReference type="Gene3D" id="3.30.9.10">
    <property type="entry name" value="D-Amino Acid Oxidase, subunit A, domain 2"/>
    <property type="match status" value="1"/>
</dbReference>
<gene>
    <name evidence="6" type="ORF">SAMN05216276_1009183</name>
</gene>
<keyword evidence="2" id="KW-0285">Flavoprotein</keyword>
<dbReference type="RefSeq" id="WP_089207390.1">
    <property type="nucleotide sequence ID" value="NZ_FZOD01000009.1"/>
</dbReference>
<dbReference type="PANTHER" id="PTHR10961:SF7">
    <property type="entry name" value="FAD DEPENDENT OXIDOREDUCTASE DOMAIN-CONTAINING PROTEIN"/>
    <property type="match status" value="1"/>
</dbReference>
<dbReference type="InterPro" id="IPR006076">
    <property type="entry name" value="FAD-dep_OxRdtase"/>
</dbReference>
<dbReference type="OrthoDB" id="9806452at2"/>
<dbReference type="Pfam" id="PF01266">
    <property type="entry name" value="DAO"/>
    <property type="match status" value="1"/>
</dbReference>
<dbReference type="Gene3D" id="3.50.50.60">
    <property type="entry name" value="FAD/NAD(P)-binding domain"/>
    <property type="match status" value="1"/>
</dbReference>
<accession>A0A239EJ63</accession>
<dbReference type="InterPro" id="IPR045170">
    <property type="entry name" value="MTOX"/>
</dbReference>
<dbReference type="Proteomes" id="UP000198282">
    <property type="component" value="Unassembled WGS sequence"/>
</dbReference>
<protein>
    <submittedName>
        <fullName evidence="6">Sarcosine oxidase</fullName>
    </submittedName>
</protein>
<dbReference type="SUPFAM" id="SSF54373">
    <property type="entry name" value="FAD-linked reductases, C-terminal domain"/>
    <property type="match status" value="1"/>
</dbReference>
<feature type="domain" description="FAD dependent oxidoreductase" evidence="5">
    <location>
        <begin position="7"/>
        <end position="356"/>
    </location>
</feature>
<keyword evidence="4" id="KW-0560">Oxidoreductase</keyword>
<evidence type="ECO:0000256" key="4">
    <source>
        <dbReference type="ARBA" id="ARBA00023002"/>
    </source>
</evidence>
<evidence type="ECO:0000313" key="7">
    <source>
        <dbReference type="Proteomes" id="UP000198282"/>
    </source>
</evidence>
<dbReference type="AlphaFoldDB" id="A0A239EJ63"/>
<dbReference type="GO" id="GO:0050660">
    <property type="term" value="F:flavin adenine dinucleotide binding"/>
    <property type="evidence" value="ECO:0007669"/>
    <property type="project" value="InterPro"/>
</dbReference>